<dbReference type="GO" id="GO:0008641">
    <property type="term" value="F:ubiquitin-like modifier activating enzyme activity"/>
    <property type="evidence" value="ECO:0007669"/>
    <property type="project" value="InterPro"/>
</dbReference>
<dbReference type="InterPro" id="IPR035985">
    <property type="entry name" value="Ubiquitin-activating_enz"/>
</dbReference>
<accession>A0A1W1YVD9</accession>
<gene>
    <name evidence="3" type="ORF">SAMN05660703_0910</name>
</gene>
<evidence type="ECO:0000313" key="3">
    <source>
        <dbReference type="EMBL" id="SMC39801.1"/>
    </source>
</evidence>
<evidence type="ECO:0000259" key="1">
    <source>
        <dbReference type="Pfam" id="PF00899"/>
    </source>
</evidence>
<protein>
    <submittedName>
        <fullName evidence="3">ThiF family protein</fullName>
    </submittedName>
</protein>
<dbReference type="SUPFAM" id="SSF69572">
    <property type="entry name" value="Activating enzymes of the ubiquitin-like proteins"/>
    <property type="match status" value="1"/>
</dbReference>
<dbReference type="AlphaFoldDB" id="A0A1W1YVD9"/>
<evidence type="ECO:0000259" key="2">
    <source>
        <dbReference type="Pfam" id="PF20590"/>
    </source>
</evidence>
<dbReference type="Pfam" id="PF00899">
    <property type="entry name" value="ThiF"/>
    <property type="match status" value="1"/>
</dbReference>
<dbReference type="STRING" id="504486.SAMN05660703_0910"/>
<keyword evidence="4" id="KW-1185">Reference proteome</keyword>
<reference evidence="3 4" key="1">
    <citation type="submission" date="2017-04" db="EMBL/GenBank/DDBJ databases">
        <authorList>
            <person name="Afonso C.L."/>
            <person name="Miller P.J."/>
            <person name="Scott M.A."/>
            <person name="Spackman E."/>
            <person name="Goraichik I."/>
            <person name="Dimitrov K.M."/>
            <person name="Suarez D.L."/>
            <person name="Swayne D.E."/>
        </authorList>
    </citation>
    <scope>NUCLEOTIDE SEQUENCE [LARGE SCALE GENOMIC DNA]</scope>
    <source>
        <strain evidence="3 4">DSM 21164</strain>
    </source>
</reference>
<name>A0A1W1YVD9_9FLAO</name>
<feature type="domain" description="DUF6791" evidence="2">
    <location>
        <begin position="10"/>
        <end position="159"/>
    </location>
</feature>
<evidence type="ECO:0000313" key="4">
    <source>
        <dbReference type="Proteomes" id="UP000192360"/>
    </source>
</evidence>
<sequence>MSHRLINHSPDIKKLRDLGYEVEVIGNYLLVHSIPFLNACKKVVKGTLVTNVSIANNCVTKPNTHVIHFVGEFPCNIDGTIITQIQHASNTVKLAEGIVVNHSFSNKPVNGYPNYFEKVTQYIKIISAPAKNVDPDITAQTYKVIESSEVDSVLNYSDTNSSKAEIDIINQKISGLKIGIVGLGGTGSYILDFVSKTLVGEIHLFDGDKFLQHNAFRAPSAPSLEELNESTNKVEYYRRIYSKMHKHIIPHVLYLNEINLGLLNDLDFVFICIDKSEAKKQIFEKLESLKIPFIDTGIGVKRVDDSLIGMVRTTASTEGKRNHVWEGRVSFADDKDEAYSTNIQIAEINALNAVYSVIKWKKLYGFFNDLEGEHDSVYSINVNHIENNDSST</sequence>
<feature type="domain" description="THIF-type NAD/FAD binding fold" evidence="1">
    <location>
        <begin position="171"/>
        <end position="298"/>
    </location>
</feature>
<organism evidence="3 4">
    <name type="scientific">Cellulophaga tyrosinoxydans</name>
    <dbReference type="NCBI Taxonomy" id="504486"/>
    <lineage>
        <taxon>Bacteria</taxon>
        <taxon>Pseudomonadati</taxon>
        <taxon>Bacteroidota</taxon>
        <taxon>Flavobacteriia</taxon>
        <taxon>Flavobacteriales</taxon>
        <taxon>Flavobacteriaceae</taxon>
        <taxon>Cellulophaga</taxon>
    </lineage>
</organism>
<dbReference type="InterPro" id="IPR046741">
    <property type="entry name" value="DUF6791"/>
</dbReference>
<dbReference type="InterPro" id="IPR000594">
    <property type="entry name" value="ThiF_NAD_FAD-bd"/>
</dbReference>
<dbReference type="Proteomes" id="UP000192360">
    <property type="component" value="Unassembled WGS sequence"/>
</dbReference>
<dbReference type="Gene3D" id="3.40.50.720">
    <property type="entry name" value="NAD(P)-binding Rossmann-like Domain"/>
    <property type="match status" value="1"/>
</dbReference>
<dbReference type="CDD" id="cd01483">
    <property type="entry name" value="E1_enzyme_family"/>
    <property type="match status" value="1"/>
</dbReference>
<dbReference type="Pfam" id="PF20590">
    <property type="entry name" value="DUF6791"/>
    <property type="match status" value="1"/>
</dbReference>
<proteinExistence type="predicted"/>
<dbReference type="EMBL" id="FWXO01000001">
    <property type="protein sequence ID" value="SMC39801.1"/>
    <property type="molecule type" value="Genomic_DNA"/>
</dbReference>
<dbReference type="OrthoDB" id="8773615at2"/>
<dbReference type="RefSeq" id="WP_084060198.1">
    <property type="nucleotide sequence ID" value="NZ_FWXO01000001.1"/>
</dbReference>
<dbReference type="NCBIfam" id="NF004805">
    <property type="entry name" value="PRK06153.1-4"/>
    <property type="match status" value="1"/>
</dbReference>
<dbReference type="NCBIfam" id="NF004804">
    <property type="entry name" value="PRK06153.1-3"/>
    <property type="match status" value="1"/>
</dbReference>